<accession>A0A9P8ALY9</accession>
<dbReference type="PANTHER" id="PTHR31503">
    <property type="entry name" value="VACUOLAR CALCIUM ION TRANSPORTER"/>
    <property type="match status" value="1"/>
</dbReference>
<dbReference type="OrthoDB" id="1699231at2759"/>
<feature type="transmembrane region" description="Helical" evidence="8">
    <location>
        <begin position="98"/>
        <end position="116"/>
    </location>
</feature>
<organism evidence="10 11">
    <name type="scientific">Guyanagaster necrorhizus</name>
    <dbReference type="NCBI Taxonomy" id="856835"/>
    <lineage>
        <taxon>Eukaryota</taxon>
        <taxon>Fungi</taxon>
        <taxon>Dikarya</taxon>
        <taxon>Basidiomycota</taxon>
        <taxon>Agaricomycotina</taxon>
        <taxon>Agaricomycetes</taxon>
        <taxon>Agaricomycetidae</taxon>
        <taxon>Agaricales</taxon>
        <taxon>Marasmiineae</taxon>
        <taxon>Physalacriaceae</taxon>
        <taxon>Guyanagaster</taxon>
    </lineage>
</organism>
<dbReference type="EMBL" id="MU250573">
    <property type="protein sequence ID" value="KAG7440315.1"/>
    <property type="molecule type" value="Genomic_DNA"/>
</dbReference>
<evidence type="ECO:0000259" key="9">
    <source>
        <dbReference type="Pfam" id="PF01699"/>
    </source>
</evidence>
<evidence type="ECO:0000256" key="8">
    <source>
        <dbReference type="SAM" id="Phobius"/>
    </source>
</evidence>
<dbReference type="GO" id="GO:0015369">
    <property type="term" value="F:calcium:proton antiporter activity"/>
    <property type="evidence" value="ECO:0007669"/>
    <property type="project" value="TreeGrafter"/>
</dbReference>
<dbReference type="Pfam" id="PF01699">
    <property type="entry name" value="Na_Ca_ex"/>
    <property type="match status" value="1"/>
</dbReference>
<feature type="transmembrane region" description="Helical" evidence="8">
    <location>
        <begin position="72"/>
        <end position="91"/>
    </location>
</feature>
<evidence type="ECO:0000313" key="10">
    <source>
        <dbReference type="EMBL" id="KAG7440315.1"/>
    </source>
</evidence>
<evidence type="ECO:0000256" key="7">
    <source>
        <dbReference type="SAM" id="MobiDB-lite"/>
    </source>
</evidence>
<reference evidence="10" key="1">
    <citation type="submission" date="2020-11" db="EMBL/GenBank/DDBJ databases">
        <title>Adaptations for nitrogen fixation in a non-lichenized fungal sporocarp promotes dispersal by wood-feeding termites.</title>
        <authorList>
            <consortium name="DOE Joint Genome Institute"/>
            <person name="Koch R.A."/>
            <person name="Yoon G."/>
            <person name="Arayal U."/>
            <person name="Lail K."/>
            <person name="Amirebrahimi M."/>
            <person name="Labutti K."/>
            <person name="Lipzen A."/>
            <person name="Riley R."/>
            <person name="Barry K."/>
            <person name="Henrissat B."/>
            <person name="Grigoriev I.V."/>
            <person name="Herr J.R."/>
            <person name="Aime M.C."/>
        </authorList>
    </citation>
    <scope>NUCLEOTIDE SEQUENCE</scope>
    <source>
        <strain evidence="10">MCA 3950</strain>
    </source>
</reference>
<feature type="region of interest" description="Disordered" evidence="7">
    <location>
        <begin position="1"/>
        <end position="57"/>
    </location>
</feature>
<evidence type="ECO:0000256" key="1">
    <source>
        <dbReference type="ARBA" id="ARBA00004127"/>
    </source>
</evidence>
<comment type="caution">
    <text evidence="10">The sequence shown here is derived from an EMBL/GenBank/DDBJ whole genome shotgun (WGS) entry which is preliminary data.</text>
</comment>
<keyword evidence="11" id="KW-1185">Reference proteome</keyword>
<comment type="subcellular location">
    <subcellularLocation>
        <location evidence="1">Endomembrane system</location>
        <topology evidence="1">Multi-pass membrane protein</topology>
    </subcellularLocation>
</comment>
<evidence type="ECO:0000256" key="5">
    <source>
        <dbReference type="ARBA" id="ARBA00023065"/>
    </source>
</evidence>
<keyword evidence="5" id="KW-0406">Ion transport</keyword>
<feature type="transmembrane region" description="Helical" evidence="8">
    <location>
        <begin position="152"/>
        <end position="170"/>
    </location>
</feature>
<dbReference type="InterPro" id="IPR004713">
    <property type="entry name" value="CaH_exchang"/>
</dbReference>
<dbReference type="PANTHER" id="PTHR31503:SF20">
    <property type="entry name" value="CA(2+)_H(+) EXCHANGER, PUTATIVE (EUROFUNG)-RELATED"/>
    <property type="match status" value="1"/>
</dbReference>
<dbReference type="GO" id="GO:0012505">
    <property type="term" value="C:endomembrane system"/>
    <property type="evidence" value="ECO:0007669"/>
    <property type="project" value="UniProtKB-SubCell"/>
</dbReference>
<proteinExistence type="predicted"/>
<feature type="compositionally biased region" description="Basic and acidic residues" evidence="7">
    <location>
        <begin position="46"/>
        <end position="57"/>
    </location>
</feature>
<dbReference type="GO" id="GO:0006874">
    <property type="term" value="P:intracellular calcium ion homeostasis"/>
    <property type="evidence" value="ECO:0007669"/>
    <property type="project" value="TreeGrafter"/>
</dbReference>
<keyword evidence="4 8" id="KW-1133">Transmembrane helix</keyword>
<evidence type="ECO:0000256" key="4">
    <source>
        <dbReference type="ARBA" id="ARBA00022989"/>
    </source>
</evidence>
<dbReference type="RefSeq" id="XP_043033815.1">
    <property type="nucleotide sequence ID" value="XM_043190683.1"/>
</dbReference>
<name>A0A9P8ALY9_9AGAR</name>
<dbReference type="InterPro" id="IPR004837">
    <property type="entry name" value="NaCa_Exmemb"/>
</dbReference>
<feature type="compositionally biased region" description="Polar residues" evidence="7">
    <location>
        <begin position="29"/>
        <end position="42"/>
    </location>
</feature>
<feature type="compositionally biased region" description="Polar residues" evidence="7">
    <location>
        <begin position="1"/>
        <end position="11"/>
    </location>
</feature>
<dbReference type="GO" id="GO:0000329">
    <property type="term" value="C:fungal-type vacuole membrane"/>
    <property type="evidence" value="ECO:0007669"/>
    <property type="project" value="TreeGrafter"/>
</dbReference>
<dbReference type="GeneID" id="66112980"/>
<keyword evidence="2" id="KW-0813">Transport</keyword>
<evidence type="ECO:0000256" key="2">
    <source>
        <dbReference type="ARBA" id="ARBA00022448"/>
    </source>
</evidence>
<evidence type="ECO:0000256" key="6">
    <source>
        <dbReference type="ARBA" id="ARBA00023136"/>
    </source>
</evidence>
<evidence type="ECO:0000256" key="3">
    <source>
        <dbReference type="ARBA" id="ARBA00022692"/>
    </source>
</evidence>
<protein>
    <recommendedName>
        <fullName evidence="9">Sodium/calcium exchanger membrane region domain-containing protein</fullName>
    </recommendedName>
</protein>
<feature type="domain" description="Sodium/calcium exchanger membrane region" evidence="9">
    <location>
        <begin position="109"/>
        <end position="174"/>
    </location>
</feature>
<dbReference type="AlphaFoldDB" id="A0A9P8ALY9"/>
<evidence type="ECO:0000313" key="11">
    <source>
        <dbReference type="Proteomes" id="UP000812287"/>
    </source>
</evidence>
<keyword evidence="3 8" id="KW-0812">Transmembrane</keyword>
<gene>
    <name evidence="10" type="ORF">BT62DRAFT_997812</name>
</gene>
<keyword evidence="6 8" id="KW-0472">Membrane</keyword>
<sequence>MTEPSSHSTSHVLPETTRTLTEDDELPSSGRSNDASHENQVTDLGDNERGECNQDRDAVPSNSASLLYVLRYTPLNILLLCIPVSWALHYAARSDTHIFVFSALGIVPLAALLGTSESVGGLLNATLRNVVEMIISDVGLQKCDLELVQSSLLGGLLSNLLLVLGMAFLVGPAEQEFHPMVAGDGGTGSASGWF</sequence>
<dbReference type="Proteomes" id="UP000812287">
    <property type="component" value="Unassembled WGS sequence"/>
</dbReference>